<dbReference type="GO" id="GO:0006751">
    <property type="term" value="P:glutathione catabolic process"/>
    <property type="evidence" value="ECO:0007669"/>
    <property type="project" value="InterPro"/>
</dbReference>
<dbReference type="PANTHER" id="PTHR12192:SF2">
    <property type="entry name" value="GLUTATHIONE-SPECIFIC GAMMA-GLUTAMYLCYCLOTRANSFERASE 2"/>
    <property type="match status" value="1"/>
</dbReference>
<dbReference type="PANTHER" id="PTHR12192">
    <property type="entry name" value="CATION TRANSPORT PROTEIN CHAC-RELATED"/>
    <property type="match status" value="1"/>
</dbReference>
<protein>
    <recommendedName>
        <fullName evidence="1">glutathione-specific gamma-glutamylcyclotransferase</fullName>
        <ecNumber evidence="1">4.3.2.7</ecNumber>
    </recommendedName>
</protein>
<dbReference type="GO" id="GO:0061928">
    <property type="term" value="F:glutathione specific gamma-glutamylcyclotransferase activity"/>
    <property type="evidence" value="ECO:0007669"/>
    <property type="project" value="UniProtKB-EC"/>
</dbReference>
<organism evidence="3 4">
    <name type="scientific">Cupriavidus basilensis</name>
    <dbReference type="NCBI Taxonomy" id="68895"/>
    <lineage>
        <taxon>Bacteria</taxon>
        <taxon>Pseudomonadati</taxon>
        <taxon>Pseudomonadota</taxon>
        <taxon>Betaproteobacteria</taxon>
        <taxon>Burkholderiales</taxon>
        <taxon>Burkholderiaceae</taxon>
        <taxon>Cupriavidus</taxon>
    </lineage>
</organism>
<sequence>MGNLTRKDLVDGSIRSRLAMPADLSWTDAALEQSLNATLNARLAGSIWVFAYGSLIWNPLIAFDEHRTATLEGWRRSFCIRSISARGTPEQPGRVLGLEPGGNTQGVAYRLPDDQALNELRLLWAREMCSGVYRPIWNPLVLENGEKVQAIVFAANTEQALYEADASVPTVARLAAKAAGVFGSNADYILGLDTALADRGISDQYVSQIAQSMRRFQRTLTA</sequence>
<accession>A0A643G0P9</accession>
<dbReference type="GeneID" id="98406491"/>
<dbReference type="RefSeq" id="WP_058697679.1">
    <property type="nucleotide sequence ID" value="NZ_CP062805.1"/>
</dbReference>
<dbReference type="InterPro" id="IPR013024">
    <property type="entry name" value="GGCT-like"/>
</dbReference>
<evidence type="ECO:0000313" key="4">
    <source>
        <dbReference type="Proteomes" id="UP000397656"/>
    </source>
</evidence>
<dbReference type="CDD" id="cd06661">
    <property type="entry name" value="GGCT_like"/>
    <property type="match status" value="1"/>
</dbReference>
<evidence type="ECO:0000256" key="2">
    <source>
        <dbReference type="ARBA" id="ARBA00023239"/>
    </source>
</evidence>
<dbReference type="Pfam" id="PF04752">
    <property type="entry name" value="ChaC"/>
    <property type="match status" value="1"/>
</dbReference>
<dbReference type="Gene3D" id="3.10.490.10">
    <property type="entry name" value="Gamma-glutamyl cyclotransferase-like"/>
    <property type="match status" value="1"/>
</dbReference>
<gene>
    <name evidence="3" type="ORF">F7R26_036575</name>
</gene>
<dbReference type="GO" id="GO:0005737">
    <property type="term" value="C:cytoplasm"/>
    <property type="evidence" value="ECO:0007669"/>
    <property type="project" value="TreeGrafter"/>
</dbReference>
<keyword evidence="3" id="KW-0808">Transferase</keyword>
<proteinExistence type="predicted"/>
<dbReference type="InterPro" id="IPR036568">
    <property type="entry name" value="GGCT-like_sf"/>
</dbReference>
<dbReference type="Proteomes" id="UP000397656">
    <property type="component" value="Plasmid pRK1-1"/>
</dbReference>
<geneLocation type="plasmid" evidence="3 4">
    <name>pRK1-1</name>
</geneLocation>
<name>A0A643G0P9_9BURK</name>
<dbReference type="AlphaFoldDB" id="A0A643G0P9"/>
<dbReference type="SUPFAM" id="SSF110857">
    <property type="entry name" value="Gamma-glutamyl cyclotransferase-like"/>
    <property type="match status" value="1"/>
</dbReference>
<dbReference type="EMBL" id="CP062805">
    <property type="protein sequence ID" value="QOT81549.1"/>
    <property type="molecule type" value="Genomic_DNA"/>
</dbReference>
<reference evidence="3 4" key="1">
    <citation type="submission" date="2020-10" db="EMBL/GenBank/DDBJ databases">
        <title>Complete genome sequence of Cupriavidus basilensis CCUG 49340T.</title>
        <authorList>
            <person name="Salva-Serra F."/>
            <person name="Donoso R.A."/>
            <person name="Cho K.H."/>
            <person name="Yoo J.A."/>
            <person name="Lee K."/>
            <person name="Yoon S.-H."/>
            <person name="Perez-Pantoja D."/>
            <person name="Moore E.R.B."/>
        </authorList>
    </citation>
    <scope>NUCLEOTIDE SEQUENCE [LARGE SCALE GENOMIC DNA]</scope>
    <source>
        <strain evidence="4">CCUG 49340</strain>
        <plasmid evidence="3 4">pRK1-1</plasmid>
    </source>
</reference>
<keyword evidence="3" id="KW-0614">Plasmid</keyword>
<dbReference type="GO" id="GO:0016740">
    <property type="term" value="F:transferase activity"/>
    <property type="evidence" value="ECO:0007669"/>
    <property type="project" value="UniProtKB-KW"/>
</dbReference>
<keyword evidence="2" id="KW-0456">Lyase</keyword>
<evidence type="ECO:0000256" key="1">
    <source>
        <dbReference type="ARBA" id="ARBA00012344"/>
    </source>
</evidence>
<dbReference type="InterPro" id="IPR006840">
    <property type="entry name" value="ChaC"/>
</dbReference>
<dbReference type="EC" id="4.3.2.7" evidence="1"/>
<evidence type="ECO:0000313" key="3">
    <source>
        <dbReference type="EMBL" id="QOT81549.1"/>
    </source>
</evidence>